<dbReference type="KEGG" id="tcu:Tcur_3625"/>
<dbReference type="CDD" id="cd02440">
    <property type="entry name" value="AdoMet_MTases"/>
    <property type="match status" value="1"/>
</dbReference>
<dbReference type="EMBL" id="CP001738">
    <property type="protein sequence ID" value="ACY99159.1"/>
    <property type="molecule type" value="Genomic_DNA"/>
</dbReference>
<dbReference type="HOGENOM" id="CLU_037629_0_1_11"/>
<dbReference type="AlphaFoldDB" id="D1ABY6"/>
<dbReference type="Pfam" id="PF01135">
    <property type="entry name" value="PCMT"/>
    <property type="match status" value="1"/>
</dbReference>
<dbReference type="GO" id="GO:0005737">
    <property type="term" value="C:cytoplasm"/>
    <property type="evidence" value="ECO:0007669"/>
    <property type="project" value="UniProtKB-SubCell"/>
</dbReference>
<evidence type="ECO:0000256" key="10">
    <source>
        <dbReference type="ARBA" id="ARBA00031323"/>
    </source>
</evidence>
<reference evidence="12 13" key="1">
    <citation type="journal article" date="2011" name="Stand. Genomic Sci.">
        <title>Complete genome sequence of Thermomonospora curvata type strain (B9).</title>
        <authorList>
            <person name="Chertkov O."/>
            <person name="Sikorski J."/>
            <person name="Nolan M."/>
            <person name="Lapidus A."/>
            <person name="Lucas S."/>
            <person name="Del Rio T.G."/>
            <person name="Tice H."/>
            <person name="Cheng J.F."/>
            <person name="Goodwin L."/>
            <person name="Pitluck S."/>
            <person name="Liolios K."/>
            <person name="Ivanova N."/>
            <person name="Mavromatis K."/>
            <person name="Mikhailova N."/>
            <person name="Ovchinnikova G."/>
            <person name="Pati A."/>
            <person name="Chen A."/>
            <person name="Palaniappan K."/>
            <person name="Djao O.D."/>
            <person name="Land M."/>
            <person name="Hauser L."/>
            <person name="Chang Y.J."/>
            <person name="Jeffries C.D."/>
            <person name="Brettin T."/>
            <person name="Han C."/>
            <person name="Detter J.C."/>
            <person name="Rohde M."/>
            <person name="Goker M."/>
            <person name="Woyke T."/>
            <person name="Bristow J."/>
            <person name="Eisen J.A."/>
            <person name="Markowitz V."/>
            <person name="Hugenholtz P."/>
            <person name="Klenk H.P."/>
            <person name="Kyrpides N.C."/>
        </authorList>
    </citation>
    <scope>NUCLEOTIDE SEQUENCE [LARGE SCALE GENOMIC DNA]</scope>
    <source>
        <strain evidence="13">ATCC 19995 / DSM 43183 / JCM 3096 / KCTC 9072 / NBRC 15933 / NCIMB 10081 / Henssen B9</strain>
    </source>
</reference>
<gene>
    <name evidence="12" type="ordered locus">Tcur_3625</name>
</gene>
<dbReference type="PANTHER" id="PTHR11579">
    <property type="entry name" value="PROTEIN-L-ISOASPARTATE O-METHYLTRANSFERASE"/>
    <property type="match status" value="1"/>
</dbReference>
<dbReference type="STRING" id="471852.Tcur_3625"/>
<keyword evidence="13" id="KW-1185">Reference proteome</keyword>
<accession>D1ABY6</accession>
<keyword evidence="7" id="KW-0808">Transferase</keyword>
<comment type="subcellular location">
    <subcellularLocation>
        <location evidence="1">Cytoplasm</location>
    </subcellularLocation>
</comment>
<dbReference type="EC" id="2.1.1.77" evidence="3"/>
<evidence type="ECO:0000256" key="8">
    <source>
        <dbReference type="ARBA" id="ARBA00022691"/>
    </source>
</evidence>
<evidence type="ECO:0000313" key="13">
    <source>
        <dbReference type="Proteomes" id="UP000001918"/>
    </source>
</evidence>
<evidence type="ECO:0000256" key="4">
    <source>
        <dbReference type="ARBA" id="ARBA00013346"/>
    </source>
</evidence>
<protein>
    <recommendedName>
        <fullName evidence="4">Protein-L-isoaspartate O-methyltransferase</fullName>
        <ecNumber evidence="3">2.1.1.77</ecNumber>
    </recommendedName>
    <alternativeName>
        <fullName evidence="11">L-isoaspartyl protein carboxyl methyltransferase</fullName>
    </alternativeName>
    <alternativeName>
        <fullName evidence="9">Protein L-isoaspartyl methyltransferase</fullName>
    </alternativeName>
    <alternativeName>
        <fullName evidence="10">Protein-beta-aspartate methyltransferase</fullName>
    </alternativeName>
</protein>
<dbReference type="InterPro" id="IPR029063">
    <property type="entry name" value="SAM-dependent_MTases_sf"/>
</dbReference>
<dbReference type="GO" id="GO:0032259">
    <property type="term" value="P:methylation"/>
    <property type="evidence" value="ECO:0007669"/>
    <property type="project" value="UniProtKB-KW"/>
</dbReference>
<dbReference type="PANTHER" id="PTHR11579:SF0">
    <property type="entry name" value="PROTEIN-L-ISOASPARTATE(D-ASPARTATE) O-METHYLTRANSFERASE"/>
    <property type="match status" value="1"/>
</dbReference>
<dbReference type="eggNOG" id="COG2518">
    <property type="taxonomic scope" value="Bacteria"/>
</dbReference>
<keyword evidence="6" id="KW-0489">Methyltransferase</keyword>
<evidence type="ECO:0000256" key="5">
    <source>
        <dbReference type="ARBA" id="ARBA00022490"/>
    </source>
</evidence>
<dbReference type="SUPFAM" id="SSF53335">
    <property type="entry name" value="S-adenosyl-L-methionine-dependent methyltransferases"/>
    <property type="match status" value="1"/>
</dbReference>
<dbReference type="InterPro" id="IPR000682">
    <property type="entry name" value="PCMT"/>
</dbReference>
<evidence type="ECO:0000256" key="6">
    <source>
        <dbReference type="ARBA" id="ARBA00022603"/>
    </source>
</evidence>
<keyword evidence="8" id="KW-0949">S-adenosyl-L-methionine</keyword>
<evidence type="ECO:0000256" key="2">
    <source>
        <dbReference type="ARBA" id="ARBA00005369"/>
    </source>
</evidence>
<evidence type="ECO:0000256" key="9">
    <source>
        <dbReference type="ARBA" id="ARBA00030757"/>
    </source>
</evidence>
<organism evidence="12 13">
    <name type="scientific">Thermomonospora curvata (strain ATCC 19995 / DSM 43183 / JCM 3096 / KCTC 9072 / NBRC 15933 / NCIMB 10081 / Henssen B9)</name>
    <dbReference type="NCBI Taxonomy" id="471852"/>
    <lineage>
        <taxon>Bacteria</taxon>
        <taxon>Bacillati</taxon>
        <taxon>Actinomycetota</taxon>
        <taxon>Actinomycetes</taxon>
        <taxon>Streptosporangiales</taxon>
        <taxon>Thermomonosporaceae</taxon>
        <taxon>Thermomonospora</taxon>
    </lineage>
</organism>
<dbReference type="GO" id="GO:0004719">
    <property type="term" value="F:protein-L-isoaspartate (D-aspartate) O-methyltransferase activity"/>
    <property type="evidence" value="ECO:0007669"/>
    <property type="project" value="UniProtKB-EC"/>
</dbReference>
<evidence type="ECO:0000256" key="3">
    <source>
        <dbReference type="ARBA" id="ARBA00011890"/>
    </source>
</evidence>
<evidence type="ECO:0000256" key="11">
    <source>
        <dbReference type="ARBA" id="ARBA00031350"/>
    </source>
</evidence>
<dbReference type="RefSeq" id="WP_012853943.1">
    <property type="nucleotide sequence ID" value="NC_013510.1"/>
</dbReference>
<evidence type="ECO:0000256" key="7">
    <source>
        <dbReference type="ARBA" id="ARBA00022679"/>
    </source>
</evidence>
<comment type="similarity">
    <text evidence="2">Belongs to the methyltransferase superfamily. L-isoaspartyl/D-aspartyl protein methyltransferase family.</text>
</comment>
<evidence type="ECO:0000256" key="1">
    <source>
        <dbReference type="ARBA" id="ARBA00004496"/>
    </source>
</evidence>
<evidence type="ECO:0000313" key="12">
    <source>
        <dbReference type="EMBL" id="ACY99159.1"/>
    </source>
</evidence>
<name>D1ABY6_THECD</name>
<keyword evidence="5" id="KW-0963">Cytoplasm</keyword>
<proteinExistence type="inferred from homology"/>
<sequence length="396" mass="42286">MTAAPRLLPTHRQAAELAAALADRLAACGDLTRPEWRHLLLQVPRHLFVPDRAWCVPDGPGAPYGIDRTRDPDQWLRAAYADAAIVTQVNDGHGDPGTGEGAWTSSLSAPGAVIAFLELLAPRDHERVLDVGTGPGWTAALLSARLGDGRVVSIEVDEQVAEQAKVNLEAAGARPRLVVADGAAGWAEGAPYDQVHVTCGVTTVPYAWVEQTRPGGTIVLPWMPEYLGGYKARLTVTGDGRAIGRLGGPASYMMLRSQRSGGLAEPASSAIWEETTPVDPRAVAQDSCGADIAIAGLLPDVLGADSTTGDGRFCLLLADAAATSWARVEHRPGRREHLVYQAGPRRLWQEVTDAYFRWVGWGRPGRDRFGLTVTPAGQYVWLDEPDRPLPGGSPAV</sequence>
<dbReference type="Proteomes" id="UP000001918">
    <property type="component" value="Chromosome"/>
</dbReference>
<dbReference type="Gene3D" id="3.40.50.150">
    <property type="entry name" value="Vaccinia Virus protein VP39"/>
    <property type="match status" value="1"/>
</dbReference>